<accession>A0ABT5Y5P2</accession>
<gene>
    <name evidence="1" type="ORF">NLU14_01935</name>
</gene>
<keyword evidence="2" id="KW-1185">Reference proteome</keyword>
<comment type="caution">
    <text evidence="1">The sequence shown here is derived from an EMBL/GenBank/DDBJ whole genome shotgun (WGS) entry which is preliminary data.</text>
</comment>
<sequence length="75" mass="8513">MALFARYLSRDALRYREHVPGQNGTLYMSRAGARHDVAHKFRSAIEQMNADGELREIFFGQSTSTDQQDPLPSAQ</sequence>
<evidence type="ECO:0000313" key="2">
    <source>
        <dbReference type="Proteomes" id="UP001143391"/>
    </source>
</evidence>
<dbReference type="RefSeq" id="WP_275704471.1">
    <property type="nucleotide sequence ID" value="NZ_JANCMW010000001.1"/>
</dbReference>
<proteinExistence type="predicted"/>
<evidence type="ECO:0008006" key="3">
    <source>
        <dbReference type="Google" id="ProtNLM"/>
    </source>
</evidence>
<name>A0ABT5Y5P2_9GAMM</name>
<organism evidence="1 2">
    <name type="scientific">Marinobacter iranensis</name>
    <dbReference type="NCBI Taxonomy" id="2962607"/>
    <lineage>
        <taxon>Bacteria</taxon>
        <taxon>Pseudomonadati</taxon>
        <taxon>Pseudomonadota</taxon>
        <taxon>Gammaproteobacteria</taxon>
        <taxon>Pseudomonadales</taxon>
        <taxon>Marinobacteraceae</taxon>
        <taxon>Marinobacter</taxon>
    </lineage>
</organism>
<evidence type="ECO:0000313" key="1">
    <source>
        <dbReference type="EMBL" id="MDF0748987.1"/>
    </source>
</evidence>
<dbReference type="Proteomes" id="UP001143391">
    <property type="component" value="Unassembled WGS sequence"/>
</dbReference>
<dbReference type="EMBL" id="JANCMW010000001">
    <property type="protein sequence ID" value="MDF0748987.1"/>
    <property type="molecule type" value="Genomic_DNA"/>
</dbReference>
<protein>
    <recommendedName>
        <fullName evidence="3">Solute-binding protein family 3/N-terminal domain-containing protein</fullName>
    </recommendedName>
</protein>
<reference evidence="1" key="1">
    <citation type="submission" date="2022-07" db="EMBL/GenBank/DDBJ databases">
        <title>Marinobacter iranensis a new bacterium isolate from a hipersaline lake in Iran.</title>
        <authorList>
            <person name="Mohammad A.M.A."/>
            <person name="Cristina S.-P."/>
            <person name="Antonio V."/>
        </authorList>
    </citation>
    <scope>NUCLEOTIDE SEQUENCE</scope>
    <source>
        <strain evidence="1">71-i</strain>
    </source>
</reference>